<dbReference type="NCBIfam" id="TIGR04178">
    <property type="entry name" value="exo_archaeo"/>
    <property type="match status" value="1"/>
</dbReference>
<evidence type="ECO:0000256" key="3">
    <source>
        <dbReference type="ARBA" id="ARBA00022670"/>
    </source>
</evidence>
<gene>
    <name evidence="9" type="primary">crtA</name>
    <name evidence="9" type="ORF">H6G03_24830</name>
</gene>
<keyword evidence="4 8" id="KW-0812">Transmembrane</keyword>
<dbReference type="EMBL" id="JACJPW010000077">
    <property type="protein sequence ID" value="MBD2184258.1"/>
    <property type="molecule type" value="Genomic_DNA"/>
</dbReference>
<feature type="transmembrane region" description="Helical" evidence="8">
    <location>
        <begin position="65"/>
        <end position="83"/>
    </location>
</feature>
<evidence type="ECO:0000256" key="1">
    <source>
        <dbReference type="ARBA" id="ARBA00004651"/>
    </source>
</evidence>
<feature type="transmembrane region" description="Helical" evidence="8">
    <location>
        <begin position="180"/>
        <end position="199"/>
    </location>
</feature>
<keyword evidence="7 8" id="KW-0472">Membrane</keyword>
<feature type="transmembrane region" description="Helical" evidence="8">
    <location>
        <begin position="116"/>
        <end position="137"/>
    </location>
</feature>
<dbReference type="InterPro" id="IPR026392">
    <property type="entry name" value="Exo/Archaeosortase_dom"/>
</dbReference>
<feature type="transmembrane region" description="Helical" evidence="8">
    <location>
        <begin position="37"/>
        <end position="53"/>
    </location>
</feature>
<evidence type="ECO:0000313" key="9">
    <source>
        <dbReference type="EMBL" id="MBD2184258.1"/>
    </source>
</evidence>
<dbReference type="InterPro" id="IPR022505">
    <property type="entry name" value="Exosortase_cyanobac"/>
</dbReference>
<feature type="transmembrane region" description="Helical" evidence="8">
    <location>
        <begin position="249"/>
        <end position="268"/>
    </location>
</feature>
<dbReference type="EC" id="3.4.22.-" evidence="9"/>
<dbReference type="InterPro" id="IPR019127">
    <property type="entry name" value="Exosortase"/>
</dbReference>
<dbReference type="Pfam" id="PF09721">
    <property type="entry name" value="Exosortase_EpsH"/>
    <property type="match status" value="1"/>
</dbReference>
<reference evidence="9" key="2">
    <citation type="submission" date="2020-08" db="EMBL/GenBank/DDBJ databases">
        <authorList>
            <person name="Chen M."/>
            <person name="Teng W."/>
            <person name="Zhao L."/>
            <person name="Hu C."/>
            <person name="Zhou Y."/>
            <person name="Han B."/>
            <person name="Song L."/>
            <person name="Shu W."/>
        </authorList>
    </citation>
    <scope>NUCLEOTIDE SEQUENCE</scope>
    <source>
        <strain evidence="9">FACHB-1375</strain>
    </source>
</reference>
<keyword evidence="6 8" id="KW-1133">Transmembrane helix</keyword>
<dbReference type="GO" id="GO:0008233">
    <property type="term" value="F:peptidase activity"/>
    <property type="evidence" value="ECO:0007669"/>
    <property type="project" value="UniProtKB-KW"/>
</dbReference>
<comment type="subcellular location">
    <subcellularLocation>
        <location evidence="1">Cell membrane</location>
        <topology evidence="1">Multi-pass membrane protein</topology>
    </subcellularLocation>
</comment>
<evidence type="ECO:0000256" key="8">
    <source>
        <dbReference type="SAM" id="Phobius"/>
    </source>
</evidence>
<comment type="caution">
    <text evidence="9">The sequence shown here is derived from an EMBL/GenBank/DDBJ whole genome shotgun (WGS) entry which is preliminary data.</text>
</comment>
<keyword evidence="10" id="KW-1185">Reference proteome</keyword>
<evidence type="ECO:0000256" key="7">
    <source>
        <dbReference type="ARBA" id="ARBA00023136"/>
    </source>
</evidence>
<keyword evidence="3" id="KW-0645">Protease</keyword>
<dbReference type="GO" id="GO:0006508">
    <property type="term" value="P:proteolysis"/>
    <property type="evidence" value="ECO:0007669"/>
    <property type="project" value="UniProtKB-KW"/>
</dbReference>
<feature type="transmembrane region" description="Helical" evidence="8">
    <location>
        <begin position="12"/>
        <end position="30"/>
    </location>
</feature>
<evidence type="ECO:0000313" key="10">
    <source>
        <dbReference type="Proteomes" id="UP000641646"/>
    </source>
</evidence>
<evidence type="ECO:0000256" key="5">
    <source>
        <dbReference type="ARBA" id="ARBA00022801"/>
    </source>
</evidence>
<evidence type="ECO:0000256" key="6">
    <source>
        <dbReference type="ARBA" id="ARBA00022989"/>
    </source>
</evidence>
<reference evidence="9" key="1">
    <citation type="journal article" date="2015" name="ISME J.">
        <title>Draft Genome Sequence of Streptomyces incarnatus NRRL8089, which Produces the Nucleoside Antibiotic Sinefungin.</title>
        <authorList>
            <person name="Oshima K."/>
            <person name="Hattori M."/>
            <person name="Shimizu H."/>
            <person name="Fukuda K."/>
            <person name="Nemoto M."/>
            <person name="Inagaki K."/>
            <person name="Tamura T."/>
        </authorList>
    </citation>
    <scope>NUCLEOTIDE SEQUENCE</scope>
    <source>
        <strain evidence="9">FACHB-1375</strain>
    </source>
</reference>
<dbReference type="NCBIfam" id="TIGR03763">
    <property type="entry name" value="cyanoexo_CrtA"/>
    <property type="match status" value="1"/>
</dbReference>
<keyword evidence="2" id="KW-1003">Cell membrane</keyword>
<dbReference type="GO" id="GO:0005886">
    <property type="term" value="C:plasma membrane"/>
    <property type="evidence" value="ECO:0007669"/>
    <property type="project" value="UniProtKB-SubCell"/>
</dbReference>
<name>A0A926VI88_9CYAN</name>
<keyword evidence="5 9" id="KW-0378">Hydrolase</keyword>
<evidence type="ECO:0000256" key="2">
    <source>
        <dbReference type="ARBA" id="ARBA00022475"/>
    </source>
</evidence>
<accession>A0A926VI88</accession>
<evidence type="ECO:0000256" key="4">
    <source>
        <dbReference type="ARBA" id="ARBA00022692"/>
    </source>
</evidence>
<proteinExistence type="predicted"/>
<feature type="transmembrane region" description="Helical" evidence="8">
    <location>
        <begin position="149"/>
        <end position="168"/>
    </location>
</feature>
<sequence>MNNLKLVKDPKYWLLAIAASLITLHLHLSWRSENADLLGISLLFWVAVSALIWRKRDSLNLESEVFSTIFGALLIGFVLFKSTHLYGYDLFLRVSPFISILGLSLLASGVKGLKQYWQEILLVAFMAVPPGVLSIFIDLSLLTAKFASFVLWILGFQVSNSGVMVTLPTGGIKVGAGCDGFGIILQLLGLSFICLVMFGHHLWHRILVPIASVILAFVVNGMRVALMAILAALSNQEAFEYWHTGDGSLIFSMLAVFMFGVFCHFTVLRTAGARG</sequence>
<feature type="transmembrane region" description="Helical" evidence="8">
    <location>
        <begin position="206"/>
        <end position="229"/>
    </location>
</feature>
<dbReference type="RefSeq" id="WP_190470294.1">
    <property type="nucleotide sequence ID" value="NZ_JACJPW010000077.1"/>
</dbReference>
<dbReference type="AlphaFoldDB" id="A0A926VI88"/>
<protein>
    <submittedName>
        <fullName evidence="9">Cyanoexosortase A</fullName>
        <ecNumber evidence="9">3.4.22.-</ecNumber>
    </submittedName>
</protein>
<dbReference type="Proteomes" id="UP000641646">
    <property type="component" value="Unassembled WGS sequence"/>
</dbReference>
<organism evidence="9 10">
    <name type="scientific">Aerosakkonema funiforme FACHB-1375</name>
    <dbReference type="NCBI Taxonomy" id="2949571"/>
    <lineage>
        <taxon>Bacteria</taxon>
        <taxon>Bacillati</taxon>
        <taxon>Cyanobacteriota</taxon>
        <taxon>Cyanophyceae</taxon>
        <taxon>Oscillatoriophycideae</taxon>
        <taxon>Aerosakkonematales</taxon>
        <taxon>Aerosakkonemataceae</taxon>
        <taxon>Aerosakkonema</taxon>
    </lineage>
</organism>